<name>K0S9W8_THAOC</name>
<keyword evidence="7 8" id="KW-0472">Membrane</keyword>
<protein>
    <recommendedName>
        <fullName evidence="9">Amino acid transporter transmembrane domain-containing protein</fullName>
    </recommendedName>
</protein>
<feature type="transmembrane region" description="Helical" evidence="8">
    <location>
        <begin position="312"/>
        <end position="330"/>
    </location>
</feature>
<dbReference type="PANTHER" id="PTHR22950">
    <property type="entry name" value="AMINO ACID TRANSPORTER"/>
    <property type="match status" value="1"/>
</dbReference>
<dbReference type="Proteomes" id="UP000266841">
    <property type="component" value="Unassembled WGS sequence"/>
</dbReference>
<dbReference type="GO" id="GO:0016020">
    <property type="term" value="C:membrane"/>
    <property type="evidence" value="ECO:0007669"/>
    <property type="project" value="UniProtKB-SubCell"/>
</dbReference>
<dbReference type="OMA" id="SYLMIVK"/>
<evidence type="ECO:0000313" key="10">
    <source>
        <dbReference type="EMBL" id="EJK62070.1"/>
    </source>
</evidence>
<comment type="similarity">
    <text evidence="2">Belongs to the amino acid/polyamine transporter 2 family.</text>
</comment>
<sequence length="593" mass="64784">MSQSTKSPFFAPRKKSNPDLFDPDLFDDTDIDARDFIEPEHKSTRLGCTANLITAIVGAGIIGIPYAMKEIGVVAGVFLIILSGVLGRTSLVMLVETAKFVDASSYELLCEIAFQRVGWNVCNLMMFLMSFGPMLSYLMIVKDTLGRILPEYDSNTSLVVTSLLIILPVSMQRDMADLARTSRISVMFNITMVSLIAWHSPSSETLQEKGGLIKVLEESTFRPSTCAIGLGVVSFAFSCQHSSLIIAGSLKDPTKERWGNVTSWALTFCVVLALVQGSFGYLGFTNQTEGNILNNFPTIIEATQEELHRARAANIASMLLCGTMFFVYPLESFVCRHVVMTNLFKGRAAHEGDDHAVLDRWDRRGAATVLLYLAALFPALEYNDVGIVLSLTGTVAASTLSYIMPGLLYIGIYGDQFLALASQWRSKLESSILLHIAWHVLLMPVWTRVASVGLEGQAKYDVKVSAMTPSNEYRLGKVKHKRIGSACLSQRRKARSSSFSDFGSCDASKVPDPITDQLIKSPGGLATAALEGESYGATDVTGFVSPSNFPPRIEPVVQEDKKGAWSFVVAILFVLFGAVAFVTGIMSMFSHEL</sequence>
<dbReference type="PANTHER" id="PTHR22950:SF458">
    <property type="entry name" value="SODIUM-COUPLED NEUTRAL AMINO ACID TRANSPORTER 11-RELATED"/>
    <property type="match status" value="1"/>
</dbReference>
<feature type="transmembrane region" description="Helical" evidence="8">
    <location>
        <begin position="73"/>
        <end position="96"/>
    </location>
</feature>
<keyword evidence="3" id="KW-0813">Transport</keyword>
<dbReference type="AlphaFoldDB" id="K0S9W8"/>
<keyword evidence="4 8" id="KW-0812">Transmembrane</keyword>
<evidence type="ECO:0000256" key="7">
    <source>
        <dbReference type="ARBA" id="ARBA00023136"/>
    </source>
</evidence>
<keyword evidence="11" id="KW-1185">Reference proteome</keyword>
<evidence type="ECO:0000256" key="6">
    <source>
        <dbReference type="ARBA" id="ARBA00022989"/>
    </source>
</evidence>
<feature type="transmembrane region" description="Helical" evidence="8">
    <location>
        <begin position="152"/>
        <end position="171"/>
    </location>
</feature>
<feature type="transmembrane region" description="Helical" evidence="8">
    <location>
        <begin position="183"/>
        <end position="201"/>
    </location>
</feature>
<proteinExistence type="inferred from homology"/>
<keyword evidence="6 8" id="KW-1133">Transmembrane helix</keyword>
<dbReference type="eggNOG" id="KOG1305">
    <property type="taxonomic scope" value="Eukaryota"/>
</dbReference>
<evidence type="ECO:0000256" key="5">
    <source>
        <dbReference type="ARBA" id="ARBA00022970"/>
    </source>
</evidence>
<gene>
    <name evidence="10" type="ORF">THAOC_17332</name>
</gene>
<dbReference type="InterPro" id="IPR013057">
    <property type="entry name" value="AA_transpt_TM"/>
</dbReference>
<evidence type="ECO:0000256" key="3">
    <source>
        <dbReference type="ARBA" id="ARBA00022448"/>
    </source>
</evidence>
<dbReference type="GO" id="GO:0015179">
    <property type="term" value="F:L-amino acid transmembrane transporter activity"/>
    <property type="evidence" value="ECO:0007669"/>
    <property type="project" value="TreeGrafter"/>
</dbReference>
<evidence type="ECO:0000313" key="11">
    <source>
        <dbReference type="Proteomes" id="UP000266841"/>
    </source>
</evidence>
<organism evidence="10 11">
    <name type="scientific">Thalassiosira oceanica</name>
    <name type="common">Marine diatom</name>
    <dbReference type="NCBI Taxonomy" id="159749"/>
    <lineage>
        <taxon>Eukaryota</taxon>
        <taxon>Sar</taxon>
        <taxon>Stramenopiles</taxon>
        <taxon>Ochrophyta</taxon>
        <taxon>Bacillariophyta</taxon>
        <taxon>Coscinodiscophyceae</taxon>
        <taxon>Thalassiosirophycidae</taxon>
        <taxon>Thalassiosirales</taxon>
        <taxon>Thalassiosiraceae</taxon>
        <taxon>Thalassiosira</taxon>
    </lineage>
</organism>
<feature type="transmembrane region" description="Helical" evidence="8">
    <location>
        <begin position="117"/>
        <end position="140"/>
    </location>
</feature>
<dbReference type="Pfam" id="PF01490">
    <property type="entry name" value="Aa_trans"/>
    <property type="match status" value="1"/>
</dbReference>
<evidence type="ECO:0000256" key="2">
    <source>
        <dbReference type="ARBA" id="ARBA00008066"/>
    </source>
</evidence>
<evidence type="ECO:0000256" key="4">
    <source>
        <dbReference type="ARBA" id="ARBA00022692"/>
    </source>
</evidence>
<reference evidence="10 11" key="1">
    <citation type="journal article" date="2012" name="Genome Biol.">
        <title>Genome and low-iron response of an oceanic diatom adapted to chronic iron limitation.</title>
        <authorList>
            <person name="Lommer M."/>
            <person name="Specht M."/>
            <person name="Roy A.S."/>
            <person name="Kraemer L."/>
            <person name="Andreson R."/>
            <person name="Gutowska M.A."/>
            <person name="Wolf J."/>
            <person name="Bergner S.V."/>
            <person name="Schilhabel M.B."/>
            <person name="Klostermeier U.C."/>
            <person name="Beiko R.G."/>
            <person name="Rosenstiel P."/>
            <person name="Hippler M."/>
            <person name="Laroche J."/>
        </authorList>
    </citation>
    <scope>NUCLEOTIDE SEQUENCE [LARGE SCALE GENOMIC DNA]</scope>
    <source>
        <strain evidence="10 11">CCMP1005</strain>
    </source>
</reference>
<feature type="transmembrane region" description="Helical" evidence="8">
    <location>
        <begin position="564"/>
        <end position="589"/>
    </location>
</feature>
<feature type="transmembrane region" description="Helical" evidence="8">
    <location>
        <begin position="261"/>
        <end position="284"/>
    </location>
</feature>
<feature type="transmembrane region" description="Helical" evidence="8">
    <location>
        <begin position="46"/>
        <end position="67"/>
    </location>
</feature>
<feature type="transmembrane region" description="Helical" evidence="8">
    <location>
        <begin position="221"/>
        <end position="240"/>
    </location>
</feature>
<feature type="domain" description="Amino acid transporter transmembrane" evidence="9">
    <location>
        <begin position="42"/>
        <end position="430"/>
    </location>
</feature>
<evidence type="ECO:0000256" key="8">
    <source>
        <dbReference type="SAM" id="Phobius"/>
    </source>
</evidence>
<evidence type="ECO:0000256" key="1">
    <source>
        <dbReference type="ARBA" id="ARBA00004141"/>
    </source>
</evidence>
<keyword evidence="5" id="KW-0029">Amino-acid transport</keyword>
<evidence type="ECO:0000259" key="9">
    <source>
        <dbReference type="Pfam" id="PF01490"/>
    </source>
</evidence>
<feature type="transmembrane region" description="Helical" evidence="8">
    <location>
        <begin position="388"/>
        <end position="412"/>
    </location>
</feature>
<dbReference type="EMBL" id="AGNL01019143">
    <property type="protein sequence ID" value="EJK62070.1"/>
    <property type="molecule type" value="Genomic_DNA"/>
</dbReference>
<feature type="transmembrane region" description="Helical" evidence="8">
    <location>
        <begin position="365"/>
        <end position="382"/>
    </location>
</feature>
<comment type="subcellular location">
    <subcellularLocation>
        <location evidence="1">Membrane</location>
        <topology evidence="1">Multi-pass membrane protein</topology>
    </subcellularLocation>
</comment>
<dbReference type="OrthoDB" id="28208at2759"/>
<accession>K0S9W8</accession>
<comment type="caution">
    <text evidence="10">The sequence shown here is derived from an EMBL/GenBank/DDBJ whole genome shotgun (WGS) entry which is preliminary data.</text>
</comment>